<dbReference type="Proteomes" id="UP000018130">
    <property type="component" value="Unassembled WGS sequence"/>
</dbReference>
<sequence>MPLKSAPNNFSTSAELLVGANINTQTSFDVATQTQYLMPSMQ</sequence>
<accession>T2JRA2</accession>
<reference evidence="1 2" key="2">
    <citation type="submission" date="2013-09" db="EMBL/GenBank/DDBJ databases">
        <title>Whole genome comparison of six Crocosphaera watsonii strains with differing phenotypes.</title>
        <authorList>
            <person name="Bench S.R."/>
            <person name="Heller P."/>
            <person name="Frank I."/>
            <person name="Arciniega M."/>
            <person name="Shilova I.N."/>
            <person name="Zehr J.P."/>
        </authorList>
    </citation>
    <scope>NUCLEOTIDE SEQUENCE [LARGE SCALE GENOMIC DNA]</scope>
    <source>
        <strain evidence="1 2">WH 0402</strain>
    </source>
</reference>
<evidence type="ECO:0000313" key="1">
    <source>
        <dbReference type="EMBL" id="CCQ67107.1"/>
    </source>
</evidence>
<comment type="caution">
    <text evidence="1">The sequence shown here is derived from an EMBL/GenBank/DDBJ whole genome shotgun (WGS) entry which is preliminary data.</text>
</comment>
<organism evidence="1 2">
    <name type="scientific">Crocosphaera watsonii WH 0402</name>
    <dbReference type="NCBI Taxonomy" id="1284629"/>
    <lineage>
        <taxon>Bacteria</taxon>
        <taxon>Bacillati</taxon>
        <taxon>Cyanobacteriota</taxon>
        <taxon>Cyanophyceae</taxon>
        <taxon>Oscillatoriophycideae</taxon>
        <taxon>Chroococcales</taxon>
        <taxon>Aphanothecaceae</taxon>
        <taxon>Crocosphaera</taxon>
    </lineage>
</organism>
<reference evidence="1 2" key="1">
    <citation type="submission" date="2013-01" db="EMBL/GenBank/DDBJ databases">
        <authorList>
            <person name="Bench S."/>
        </authorList>
    </citation>
    <scope>NUCLEOTIDE SEQUENCE [LARGE SCALE GENOMIC DNA]</scope>
    <source>
        <strain evidence="1 2">WH 0402</strain>
    </source>
</reference>
<proteinExistence type="predicted"/>
<protein>
    <submittedName>
        <fullName evidence="1">Uncharacterized protein</fullName>
    </submittedName>
</protein>
<dbReference type="AlphaFoldDB" id="T2JRA2"/>
<name>T2JRA2_CROWT</name>
<gene>
    <name evidence="1" type="ORF">CWATWH0402_4155</name>
</gene>
<dbReference type="EMBL" id="CAQN01000546">
    <property type="protein sequence ID" value="CCQ67107.1"/>
    <property type="molecule type" value="Genomic_DNA"/>
</dbReference>
<evidence type="ECO:0000313" key="2">
    <source>
        <dbReference type="Proteomes" id="UP000018130"/>
    </source>
</evidence>